<dbReference type="EMBL" id="MHRJ01000015">
    <property type="protein sequence ID" value="OHA23133.1"/>
    <property type="molecule type" value="Genomic_DNA"/>
</dbReference>
<sequence>MKRFVRKIEDFSCERCGMRVTGSGYTNHCPQCLWSKHVDENPGDRASPCGGNMEPISVSVHSRGIYRVLHRCARCGFIRIQNAGKTDNIERLIELSTNPFKE</sequence>
<evidence type="ECO:0000313" key="3">
    <source>
        <dbReference type="Proteomes" id="UP000176493"/>
    </source>
</evidence>
<dbReference type="AlphaFoldDB" id="A0A1G2MH32"/>
<dbReference type="Pfam" id="PF12647">
    <property type="entry name" value="RNHCP"/>
    <property type="match status" value="1"/>
</dbReference>
<dbReference type="Proteomes" id="UP000176493">
    <property type="component" value="Unassembled WGS sequence"/>
</dbReference>
<comment type="caution">
    <text evidence="2">The sequence shown here is derived from an EMBL/GenBank/DDBJ whole genome shotgun (WGS) entry which is preliminary data.</text>
</comment>
<evidence type="ECO:0000313" key="2">
    <source>
        <dbReference type="EMBL" id="OHA23133.1"/>
    </source>
</evidence>
<protein>
    <recommendedName>
        <fullName evidence="1">RNHCP domain-containing protein</fullName>
    </recommendedName>
</protein>
<name>A0A1G2MH32_9BACT</name>
<reference evidence="2 3" key="1">
    <citation type="journal article" date="2016" name="Nat. Commun.">
        <title>Thousands of microbial genomes shed light on interconnected biogeochemical processes in an aquifer system.</title>
        <authorList>
            <person name="Anantharaman K."/>
            <person name="Brown C.T."/>
            <person name="Hug L.A."/>
            <person name="Sharon I."/>
            <person name="Castelle C.J."/>
            <person name="Probst A.J."/>
            <person name="Thomas B.C."/>
            <person name="Singh A."/>
            <person name="Wilkins M.J."/>
            <person name="Karaoz U."/>
            <person name="Brodie E.L."/>
            <person name="Williams K.H."/>
            <person name="Hubbard S.S."/>
            <person name="Banfield J.F."/>
        </authorList>
    </citation>
    <scope>NUCLEOTIDE SEQUENCE [LARGE SCALE GENOMIC DNA]</scope>
</reference>
<feature type="domain" description="RNHCP" evidence="1">
    <location>
        <begin position="9"/>
        <end position="92"/>
    </location>
</feature>
<accession>A0A1G2MH32</accession>
<organism evidence="2 3">
    <name type="scientific">Candidatus Taylorbacteria bacterium RIFCSPHIGHO2_02_49_25</name>
    <dbReference type="NCBI Taxonomy" id="1802305"/>
    <lineage>
        <taxon>Bacteria</taxon>
        <taxon>Candidatus Tayloriibacteriota</taxon>
    </lineage>
</organism>
<evidence type="ECO:0000259" key="1">
    <source>
        <dbReference type="Pfam" id="PF12647"/>
    </source>
</evidence>
<gene>
    <name evidence="2" type="ORF">A2W52_00170</name>
</gene>
<proteinExistence type="predicted"/>
<dbReference type="InterPro" id="IPR024439">
    <property type="entry name" value="RNHCP"/>
</dbReference>